<protein>
    <submittedName>
        <fullName evidence="1">Uncharacterized protein</fullName>
    </submittedName>
</protein>
<dbReference type="EMBL" id="CM041554">
    <property type="protein sequence ID" value="KAI3351865.1"/>
    <property type="molecule type" value="Genomic_DNA"/>
</dbReference>
<keyword evidence="2" id="KW-1185">Reference proteome</keyword>
<sequence>MVRYPSDVWGMSVGIKKVQQGSIRREEKEKRRERETEKDWKSMAFRIIYVTGQTKSGSQAHHEQKNIKDRYVARIGVTGAPPWSQAWGWGSQASAWWPGLCPRDPAGLSLKW</sequence>
<proteinExistence type="predicted"/>
<comment type="caution">
    <text evidence="1">The sequence shown here is derived from an EMBL/GenBank/DDBJ whole genome shotgun (WGS) entry which is preliminary data.</text>
</comment>
<accession>A0ACB8V8L6</accession>
<reference evidence="1" key="1">
    <citation type="submission" date="2022-04" db="EMBL/GenBank/DDBJ databases">
        <title>Jade perch genome.</title>
        <authorList>
            <person name="Chao B."/>
        </authorList>
    </citation>
    <scope>NUCLEOTIDE SEQUENCE</scope>
    <source>
        <strain evidence="1">CB-2022</strain>
    </source>
</reference>
<gene>
    <name evidence="1" type="ORF">L3Q82_020695</name>
</gene>
<organism evidence="1 2">
    <name type="scientific">Scortum barcoo</name>
    <name type="common">barcoo grunter</name>
    <dbReference type="NCBI Taxonomy" id="214431"/>
    <lineage>
        <taxon>Eukaryota</taxon>
        <taxon>Metazoa</taxon>
        <taxon>Chordata</taxon>
        <taxon>Craniata</taxon>
        <taxon>Vertebrata</taxon>
        <taxon>Euteleostomi</taxon>
        <taxon>Actinopterygii</taxon>
        <taxon>Neopterygii</taxon>
        <taxon>Teleostei</taxon>
        <taxon>Neoteleostei</taxon>
        <taxon>Acanthomorphata</taxon>
        <taxon>Eupercaria</taxon>
        <taxon>Centrarchiformes</taxon>
        <taxon>Terapontoidei</taxon>
        <taxon>Terapontidae</taxon>
        <taxon>Scortum</taxon>
    </lineage>
</organism>
<name>A0ACB8V8L6_9TELE</name>
<evidence type="ECO:0000313" key="1">
    <source>
        <dbReference type="EMBL" id="KAI3351865.1"/>
    </source>
</evidence>
<evidence type="ECO:0000313" key="2">
    <source>
        <dbReference type="Proteomes" id="UP000831701"/>
    </source>
</evidence>
<dbReference type="Proteomes" id="UP000831701">
    <property type="component" value="Chromosome 24"/>
</dbReference>